<keyword evidence="2" id="KW-1133">Transmembrane helix</keyword>
<feature type="compositionally biased region" description="Acidic residues" evidence="1">
    <location>
        <begin position="309"/>
        <end position="319"/>
    </location>
</feature>
<keyword evidence="2" id="KW-0472">Membrane</keyword>
<feature type="chain" id="PRO_5047243065" description="Gram-positive cocci surface proteins LPxTG domain-containing protein" evidence="3">
    <location>
        <begin position="32"/>
        <end position="430"/>
    </location>
</feature>
<organism evidence="4 5">
    <name type="scientific">Streptomyces hydrogenans</name>
    <dbReference type="NCBI Taxonomy" id="1873719"/>
    <lineage>
        <taxon>Bacteria</taxon>
        <taxon>Bacillati</taxon>
        <taxon>Actinomycetota</taxon>
        <taxon>Actinomycetes</taxon>
        <taxon>Kitasatosporales</taxon>
        <taxon>Streptomycetaceae</taxon>
        <taxon>Streptomyces</taxon>
    </lineage>
</organism>
<dbReference type="Proteomes" id="UP001052739">
    <property type="component" value="Unassembled WGS sequence"/>
</dbReference>
<protein>
    <recommendedName>
        <fullName evidence="6">Gram-positive cocci surface proteins LPxTG domain-containing protein</fullName>
    </recommendedName>
</protein>
<evidence type="ECO:0000256" key="1">
    <source>
        <dbReference type="SAM" id="MobiDB-lite"/>
    </source>
</evidence>
<keyword evidence="5" id="KW-1185">Reference proteome</keyword>
<evidence type="ECO:0000313" key="5">
    <source>
        <dbReference type="Proteomes" id="UP001052739"/>
    </source>
</evidence>
<gene>
    <name evidence="4" type="ORF">Shyd_04870</name>
</gene>
<feature type="compositionally biased region" description="Low complexity" evidence="1">
    <location>
        <begin position="320"/>
        <end position="348"/>
    </location>
</feature>
<feature type="compositionally biased region" description="Gly residues" evidence="1">
    <location>
        <begin position="349"/>
        <end position="390"/>
    </location>
</feature>
<comment type="caution">
    <text evidence="4">The sequence shown here is derived from an EMBL/GenBank/DDBJ whole genome shotgun (WGS) entry which is preliminary data.</text>
</comment>
<sequence>MNRPVPLRSPVAPLTVLAVLLGVLATVLAQAAPAKAVTVRGSFTLQGGSGSLTDPVLATGVATSAGCPAPSDPAQPYDHARLSLVSPDTPETTEIARTVVGAPLGDGAFTRDLDHRVVDGQPQSRSLRDAIRAFRPDGPFDGRYELRLLCRNATTTNETDYLSTMIEVTGETWAPIAQRATVLGLTTDPPVGVPGGQIRVVVSVEPKDAVGSVSFVTAVEEEIVEFAHADVVAGKAEAVLSDLAVTPPEGGFVGAVFTPADAEAFTPAVTADYYYVQEPTATPTPTPTTPTPTGSTPTPTDTTPTPTDDPTDDPTDEPTDGPTPTDTPGGSATPTPSATGTADTSGGTDAPGGSGSSGSGSSGSGGSGSGSSGGGDGGSGGTGPQGGAGGTLAATGASSAAAAALGALALCLLGAAAVIQVRRREAGARP</sequence>
<dbReference type="EMBL" id="BNDW01000004">
    <property type="protein sequence ID" value="GHI19116.1"/>
    <property type="molecule type" value="Genomic_DNA"/>
</dbReference>
<feature type="region of interest" description="Disordered" evidence="1">
    <location>
        <begin position="279"/>
        <end position="399"/>
    </location>
</feature>
<keyword evidence="3" id="KW-0732">Signal</keyword>
<evidence type="ECO:0008006" key="6">
    <source>
        <dbReference type="Google" id="ProtNLM"/>
    </source>
</evidence>
<name>A0ABQ3P276_9ACTN</name>
<keyword evidence="2" id="KW-0812">Transmembrane</keyword>
<reference evidence="4" key="1">
    <citation type="submission" date="2024-05" db="EMBL/GenBank/DDBJ databases">
        <title>Whole genome shotgun sequence of Streptomyces hydrogenans NBRC 13475.</title>
        <authorList>
            <person name="Komaki H."/>
            <person name="Tamura T."/>
        </authorList>
    </citation>
    <scope>NUCLEOTIDE SEQUENCE</scope>
    <source>
        <strain evidence="4">NBRC 13475</strain>
    </source>
</reference>
<dbReference type="NCBIfam" id="TIGR01167">
    <property type="entry name" value="LPXTG_anchor"/>
    <property type="match status" value="1"/>
</dbReference>
<evidence type="ECO:0000313" key="4">
    <source>
        <dbReference type="EMBL" id="GHI19116.1"/>
    </source>
</evidence>
<feature type="compositionally biased region" description="Low complexity" evidence="1">
    <location>
        <begin position="291"/>
        <end position="308"/>
    </location>
</feature>
<feature type="transmembrane region" description="Helical" evidence="2">
    <location>
        <begin position="400"/>
        <end position="419"/>
    </location>
</feature>
<accession>A0ABQ3P276</accession>
<evidence type="ECO:0000256" key="2">
    <source>
        <dbReference type="SAM" id="Phobius"/>
    </source>
</evidence>
<proteinExistence type="predicted"/>
<feature type="signal peptide" evidence="3">
    <location>
        <begin position="1"/>
        <end position="31"/>
    </location>
</feature>
<evidence type="ECO:0000256" key="3">
    <source>
        <dbReference type="SAM" id="SignalP"/>
    </source>
</evidence>
<dbReference type="RefSeq" id="WP_226651315.1">
    <property type="nucleotide sequence ID" value="NZ_BNDW01000004.1"/>
</dbReference>